<gene>
    <name evidence="1" type="ORF">LCGC14_1088680</name>
</gene>
<organism evidence="1">
    <name type="scientific">marine sediment metagenome</name>
    <dbReference type="NCBI Taxonomy" id="412755"/>
    <lineage>
        <taxon>unclassified sequences</taxon>
        <taxon>metagenomes</taxon>
        <taxon>ecological metagenomes</taxon>
    </lineage>
</organism>
<protein>
    <submittedName>
        <fullName evidence="1">Uncharacterized protein</fullName>
    </submittedName>
</protein>
<dbReference type="EMBL" id="LAZR01004820">
    <property type="protein sequence ID" value="KKN05310.1"/>
    <property type="molecule type" value="Genomic_DNA"/>
</dbReference>
<comment type="caution">
    <text evidence="1">The sequence shown here is derived from an EMBL/GenBank/DDBJ whole genome shotgun (WGS) entry which is preliminary data.</text>
</comment>
<reference evidence="1" key="1">
    <citation type="journal article" date="2015" name="Nature">
        <title>Complex archaea that bridge the gap between prokaryotes and eukaryotes.</title>
        <authorList>
            <person name="Spang A."/>
            <person name="Saw J.H."/>
            <person name="Jorgensen S.L."/>
            <person name="Zaremba-Niedzwiedzka K."/>
            <person name="Martijn J."/>
            <person name="Lind A.E."/>
            <person name="van Eijk R."/>
            <person name="Schleper C."/>
            <person name="Guy L."/>
            <person name="Ettema T.J."/>
        </authorList>
    </citation>
    <scope>NUCLEOTIDE SEQUENCE</scope>
</reference>
<accession>A0A0F9MDB0</accession>
<name>A0A0F9MDB0_9ZZZZ</name>
<proteinExistence type="predicted"/>
<evidence type="ECO:0000313" key="1">
    <source>
        <dbReference type="EMBL" id="KKN05310.1"/>
    </source>
</evidence>
<sequence>MTIQQEYRTVRQYVYRSLCAIYETEEFVFGSHQEPSCSHLWCHGALDVLNRVSSRMLQQHLATY</sequence>
<dbReference type="AlphaFoldDB" id="A0A0F9MDB0"/>